<keyword evidence="3" id="KW-0472">Membrane</keyword>
<accession>A0ABY2QWN9</accession>
<dbReference type="Gene3D" id="3.30.70.270">
    <property type="match status" value="1"/>
</dbReference>
<dbReference type="CDD" id="cd01949">
    <property type="entry name" value="GGDEF"/>
    <property type="match status" value="1"/>
</dbReference>
<dbReference type="PANTHER" id="PTHR45138:SF9">
    <property type="entry name" value="DIGUANYLATE CYCLASE DGCM-RELATED"/>
    <property type="match status" value="1"/>
</dbReference>
<dbReference type="PROSITE" id="PS50887">
    <property type="entry name" value="GGDEF"/>
    <property type="match status" value="1"/>
</dbReference>
<comment type="caution">
    <text evidence="5">The sequence shown here is derived from an EMBL/GenBank/DDBJ whole genome shotgun (WGS) entry which is preliminary data.</text>
</comment>
<evidence type="ECO:0000313" key="5">
    <source>
        <dbReference type="EMBL" id="THV15471.1"/>
    </source>
</evidence>
<evidence type="ECO:0000256" key="1">
    <source>
        <dbReference type="ARBA" id="ARBA00012528"/>
    </source>
</evidence>
<dbReference type="InterPro" id="IPR043128">
    <property type="entry name" value="Rev_trsase/Diguanyl_cyclase"/>
</dbReference>
<evidence type="ECO:0000256" key="3">
    <source>
        <dbReference type="SAM" id="Phobius"/>
    </source>
</evidence>
<feature type="domain" description="GGDEF" evidence="4">
    <location>
        <begin position="131"/>
        <end position="263"/>
    </location>
</feature>
<keyword evidence="3" id="KW-1133">Transmembrane helix</keyword>
<keyword evidence="3" id="KW-0812">Transmembrane</keyword>
<dbReference type="SUPFAM" id="SSF55073">
    <property type="entry name" value="Nucleotide cyclase"/>
    <property type="match status" value="1"/>
</dbReference>
<comment type="catalytic activity">
    <reaction evidence="2">
        <text>2 GTP = 3',3'-c-di-GMP + 2 diphosphate</text>
        <dbReference type="Rhea" id="RHEA:24898"/>
        <dbReference type="ChEBI" id="CHEBI:33019"/>
        <dbReference type="ChEBI" id="CHEBI:37565"/>
        <dbReference type="ChEBI" id="CHEBI:58805"/>
        <dbReference type="EC" id="2.7.7.65"/>
    </reaction>
</comment>
<dbReference type="NCBIfam" id="TIGR00254">
    <property type="entry name" value="GGDEF"/>
    <property type="match status" value="1"/>
</dbReference>
<dbReference type="Proteomes" id="UP000309667">
    <property type="component" value="Unassembled WGS sequence"/>
</dbReference>
<organism evidence="5 6">
    <name type="scientific">Rhizobium rhizophilum</name>
    <dbReference type="NCBI Taxonomy" id="1850373"/>
    <lineage>
        <taxon>Bacteria</taxon>
        <taxon>Pseudomonadati</taxon>
        <taxon>Pseudomonadota</taxon>
        <taxon>Alphaproteobacteria</taxon>
        <taxon>Hyphomicrobiales</taxon>
        <taxon>Rhizobiaceae</taxon>
        <taxon>Rhizobium/Agrobacterium group</taxon>
        <taxon>Rhizobium</taxon>
    </lineage>
</organism>
<evidence type="ECO:0000313" key="6">
    <source>
        <dbReference type="Proteomes" id="UP000309667"/>
    </source>
</evidence>
<dbReference type="Pfam" id="PF00990">
    <property type="entry name" value="GGDEF"/>
    <property type="match status" value="1"/>
</dbReference>
<protein>
    <recommendedName>
        <fullName evidence="1">diguanylate cyclase</fullName>
        <ecNumber evidence="1">2.7.7.65</ecNumber>
    </recommendedName>
</protein>
<dbReference type="InterPro" id="IPR029787">
    <property type="entry name" value="Nucleotide_cyclase"/>
</dbReference>
<dbReference type="InterPro" id="IPR000160">
    <property type="entry name" value="GGDEF_dom"/>
</dbReference>
<dbReference type="SMART" id="SM00267">
    <property type="entry name" value="GGDEF"/>
    <property type="match status" value="1"/>
</dbReference>
<evidence type="ECO:0000256" key="2">
    <source>
        <dbReference type="ARBA" id="ARBA00034247"/>
    </source>
</evidence>
<reference evidence="5 6" key="1">
    <citation type="submission" date="2019-04" db="EMBL/GenBank/DDBJ databases">
        <title>Genome sequence of strain 7209-2.</title>
        <authorList>
            <person name="Gao J."/>
            <person name="Sun J."/>
        </authorList>
    </citation>
    <scope>NUCLEOTIDE SEQUENCE [LARGE SCALE GENOMIC DNA]</scope>
    <source>
        <strain evidence="5 6">7209-2</strain>
    </source>
</reference>
<name>A0ABY2QWN9_9HYPH</name>
<dbReference type="EC" id="2.7.7.65" evidence="1"/>
<dbReference type="InterPro" id="IPR050469">
    <property type="entry name" value="Diguanylate_Cyclase"/>
</dbReference>
<feature type="transmembrane region" description="Helical" evidence="3">
    <location>
        <begin position="67"/>
        <end position="90"/>
    </location>
</feature>
<keyword evidence="6" id="KW-1185">Reference proteome</keyword>
<dbReference type="EMBL" id="STGT01000002">
    <property type="protein sequence ID" value="THV15471.1"/>
    <property type="molecule type" value="Genomic_DNA"/>
</dbReference>
<evidence type="ECO:0000259" key="4">
    <source>
        <dbReference type="PROSITE" id="PS50887"/>
    </source>
</evidence>
<feature type="transmembrane region" description="Helical" evidence="3">
    <location>
        <begin position="31"/>
        <end position="55"/>
    </location>
</feature>
<dbReference type="PANTHER" id="PTHR45138">
    <property type="entry name" value="REGULATORY COMPONENTS OF SENSORY TRANSDUCTION SYSTEM"/>
    <property type="match status" value="1"/>
</dbReference>
<sequence length="288" mass="31231">MREHAVILVRNWLWQSIDPGSFEAPGAISSFALAVSFRSVIVTSLAAFASLPLLYGLHILALPLAQMAKLIVAFSWLFAGTLSGTLAYVAGNVIRDLDCSRAEFQRLSQTDSLTGLANRRAFNDTLATVHGEASLAIIDIDRFKRINDRFGHQAGDEVIRTIAVVLGRVFGNTLLVSRLGGEEFGVILKGGTVEQRLAMLEQARQAVASDVNVFDDNKLAVTVSIGVAEFMPGRRVEGVYAAADRALYLAKDCGRDRLVHERNLPFVEAPAHEAGGLVRNSRVSMPRG</sequence>
<proteinExistence type="predicted"/>
<gene>
    <name evidence="5" type="ORF">E9677_08965</name>
</gene>